<evidence type="ECO:0000313" key="11">
    <source>
        <dbReference type="Proteomes" id="UP000323011"/>
    </source>
</evidence>
<feature type="region of interest" description="Disordered" evidence="7">
    <location>
        <begin position="1080"/>
        <end position="1100"/>
    </location>
</feature>
<feature type="compositionally biased region" description="Low complexity" evidence="7">
    <location>
        <begin position="1914"/>
        <end position="1930"/>
    </location>
</feature>
<evidence type="ECO:0000259" key="9">
    <source>
        <dbReference type="PROSITE" id="PS50203"/>
    </source>
</evidence>
<dbReference type="EMBL" id="VLTN01000071">
    <property type="protein sequence ID" value="KAA0147164.1"/>
    <property type="molecule type" value="Genomic_DNA"/>
</dbReference>
<dbReference type="SUPFAM" id="SSF49758">
    <property type="entry name" value="Calpain large subunit, middle domain (domain III)"/>
    <property type="match status" value="1"/>
</dbReference>
<proteinExistence type="inferred from homology"/>
<evidence type="ECO:0000313" key="10">
    <source>
        <dbReference type="EMBL" id="KAA0147164.1"/>
    </source>
</evidence>
<keyword evidence="11" id="KW-1185">Reference proteome</keyword>
<feature type="compositionally biased region" description="Basic and acidic residues" evidence="7">
    <location>
        <begin position="1684"/>
        <end position="1731"/>
    </location>
</feature>
<feature type="transmembrane region" description="Helical" evidence="8">
    <location>
        <begin position="1005"/>
        <end position="1027"/>
    </location>
</feature>
<feature type="transmembrane region" description="Helical" evidence="8">
    <location>
        <begin position="27"/>
        <end position="48"/>
    </location>
</feature>
<feature type="compositionally biased region" description="Basic and acidic residues" evidence="7">
    <location>
        <begin position="1953"/>
        <end position="2028"/>
    </location>
</feature>
<dbReference type="PROSITE" id="PS50203">
    <property type="entry name" value="CALPAIN_CAT"/>
    <property type="match status" value="1"/>
</dbReference>
<feature type="active site" evidence="5 6">
    <location>
        <position position="2348"/>
    </location>
</feature>
<feature type="active site" evidence="5 6">
    <location>
        <position position="2373"/>
    </location>
</feature>
<feature type="compositionally biased region" description="Basic and acidic residues" evidence="7">
    <location>
        <begin position="1931"/>
        <end position="1944"/>
    </location>
</feature>
<feature type="transmembrane region" description="Helical" evidence="8">
    <location>
        <begin position="369"/>
        <end position="387"/>
    </location>
</feature>
<feature type="transmembrane region" description="Helical" evidence="8">
    <location>
        <begin position="291"/>
        <end position="309"/>
    </location>
</feature>
<name>A0A5A8C355_CAFRO</name>
<feature type="transmembrane region" description="Helical" evidence="8">
    <location>
        <begin position="69"/>
        <end position="94"/>
    </location>
</feature>
<organism evidence="10 11">
    <name type="scientific">Cafeteria roenbergensis</name>
    <name type="common">Marine flagellate</name>
    <dbReference type="NCBI Taxonomy" id="33653"/>
    <lineage>
        <taxon>Eukaryota</taxon>
        <taxon>Sar</taxon>
        <taxon>Stramenopiles</taxon>
        <taxon>Bigyra</taxon>
        <taxon>Opalozoa</taxon>
        <taxon>Bicosoecida</taxon>
        <taxon>Cafeteriaceae</taxon>
        <taxon>Cafeteria</taxon>
    </lineage>
</organism>
<dbReference type="Proteomes" id="UP000323011">
    <property type="component" value="Unassembled WGS sequence"/>
</dbReference>
<evidence type="ECO:0000256" key="5">
    <source>
        <dbReference type="PIRSR" id="PIRSR622684-1"/>
    </source>
</evidence>
<dbReference type="SUPFAM" id="SSF54001">
    <property type="entry name" value="Cysteine proteinases"/>
    <property type="match status" value="1"/>
</dbReference>
<feature type="region of interest" description="Disordered" evidence="7">
    <location>
        <begin position="1659"/>
        <end position="2054"/>
    </location>
</feature>
<feature type="transmembrane region" description="Helical" evidence="8">
    <location>
        <begin position="547"/>
        <end position="566"/>
    </location>
</feature>
<feature type="region of interest" description="Disordered" evidence="7">
    <location>
        <begin position="680"/>
        <end position="710"/>
    </location>
</feature>
<feature type="compositionally biased region" description="Basic and acidic residues" evidence="7">
    <location>
        <begin position="1740"/>
        <end position="1831"/>
    </location>
</feature>
<evidence type="ECO:0000256" key="6">
    <source>
        <dbReference type="PROSITE-ProRule" id="PRU00239"/>
    </source>
</evidence>
<evidence type="ECO:0000256" key="1">
    <source>
        <dbReference type="ARBA" id="ARBA00007623"/>
    </source>
</evidence>
<feature type="transmembrane region" description="Helical" evidence="8">
    <location>
        <begin position="775"/>
        <end position="793"/>
    </location>
</feature>
<feature type="transmembrane region" description="Helical" evidence="8">
    <location>
        <begin position="345"/>
        <end position="363"/>
    </location>
</feature>
<dbReference type="InterPro" id="IPR022683">
    <property type="entry name" value="Calpain_III"/>
</dbReference>
<sequence>MDGVTDTGSPLAQFTMAQSQREAFADLFWGVGVASVAISLAAAVFTAANGCRRIQALHCGKPRHVSLWWWAELGLRFLVGGAAALFLVWGVLVVATVRPVSVGAAILLAVPGFALVAYGMIRWQRQGWSLDHELADGPDDSAAVPRRAPLRELMARGACCFRRVSPVLVALGAAFAMVLAFELIVSAFGTLSVRSQAGQAEFSYLATSWVLLGANAAFMILFLHALTRPDSRYSVEALVRSALRLRPAAAASETDAIAVQGLGDQDQAAAAGEPQPGWLVAARLPAMRPEVLYGVSAACLAALAISVAVQAESGRQDEGPYLGLTTAVAILLADACTLLAWRGGLVTSTGVISVVVLLCRSLIVAPGARYWLIGHCFVYLVLGLFLADRLVTRIFARAVLDSGDRDADAADDAAASATAGGKAPASPGAADAADAPARRHVDSPLASASAAIAASAPVRPASPSAGAVAPPPARRSAPCSGVFGPCHQCGVLPMGEVVMDVLSSPATLLVVVTAVFAALIGAFVALLESSPAFPSALVDVLGRKQPQWTYGLGALLVVVGFVGLRLSAANYWRFRGSLTARPALVAAATSVAAIAGLGGVIFAGTDSYVLLACTCFLPATLALLAGVYGQWQRDDYALVVPGGFGWFFCCCPRGSVCGALQSKGSADVAPETVARAPDAAAGPAAAGGGGGGGGGSGGGDAAAPAGGAPSTSERFRKLIASTTASAQLGLSEGTDRCCSGGRGRNNAMALALLLVLGLLAGFALVFNLGLKRGEYGLMASLEVLAVAAAVFAARKWFGTLQWHWFIPAGVVLALALHVGAFTPLAVAALSSPGDFPGRTPLGIVFAFAMVPFAVLIGVALYKWSDDRWKGSTLVYVCLGLGQAVIVGFGIAGVLVFGEPVLVASLLAGYVVLSGFVALTGAAGNVGNAMGLAAAAWLLVALALGGIGLVVVLRWGGLSGDPFGAADGAGASSASSGMGTAVQMVAPPSVFPVFRLDVKTSTLRPASGAVALVVISLLMVLALGLVLAVFVQPVYIGLILAAVAKGLLLVFALELGAKSRERVAAACAIIDATASRATTRKAASGTGAGAGTGTGAGAGPAVPVDPIGSTELLRAVAAGLRKWSSPPGGAIAIEGDGATASHAPSPPAAAAAAASAAGRVAPPSSSSSSSAPPAGSGASPPALATAVAALPARHLVLPSEPLRRSIKALEAVIERIEAQTGATSLACGCIGSTACLCGPPATEAASSSPAPGAGSAAPAAAAASSGEAKAATPAAASASPAATASSATDSAAPGAAVPCGSPGTCCGADSTSVSAEMRAALVAAILDTVRTACSGPGRGRSKPAAAAPMNPVRMATQWAVARAGRGAVRPSTEGGAAALATPAAAAAADPSSRAAAAAPASAAAAAAAAAGPSAAGPGARDAPRLGPDEGVVGSAADDAAASEVTLSEYAQQQTDAILARNGAGSADQLASGALLAAGWEALADADLALASACLFEQQVMAGLRIALIAEGMVAAAEERSQWRGFLMWCAEVAEAIRDLATPADPADGPASPRTPRGVSPAGSSIDLHLPGDDDEAGCTRAKWAADAAKSLCSEDAATALELARLFDAAQRAAPGETSVAQRVTATADAARSFWRSVLDPSESAQRVRTLARLRAAHRESVQARLEEQERRRREDEEAEARRRKRAEEERQAREAERRAKEAAAREEERRRRAGEEAERKEAAERRAAEEAARLAAAAQKAADEAAARIAEEERRAAEEAAKQAEEDRRREAEASARRAAAEAERRRQEEERRAAEERRRKEAEAERAAAAKAEAEAQARREAEAEAERQRAAEAAAAEAAREAAAAEAARKAAAAAAAERMRVARELAERLRREAAEAEAAEAARLKAEAEAEVKRSKEALERERREAEERARQQQAAREAAAREVAAAEAAREALQKKLKMEKAAAAAAAKKAAEERAKAEAEAREAAAARARAAEQARQQAEAERRAREEAERQQREEAARAAREAAEAKERAEQEARAKAAEEARAQAAKALARRKAEAAARAAKAKAEAEAARARAEAAARADAEAAEAARRKSASAGGASEAALARRKTHVGAGAAFFEARAQSVKAELRRREGAVRAPRWVDSEFQGSAARYGSDGKSGKMDKYQEWKHFAEEFPGAAITKAAFSADDLVQGMLGDCWLIAAMAVVAQRPELMARVFPVRESPKGIWPVDICFNKEWTTMWVDDRFPMWKAGLRSKGKPLKGSVYVTSTDEDEMWPCLLEKAYAKFYGSYSSIDGGQSNNALADLTGGIADKWNLESKKAEIASGELWSKLQSLISNGHLVACGSHSGSDTTRNKSGIVQGHAFSVLSAVDASDGRGQSLRMVKVRNPHGKAEWTGRYGDADSAHWTQRLKKEMAHDPDASGDDGTFCMLWEDFVENFAVVYLCRTLTPYDPSTGKGWHIYNASAEWKKGVSAGGCTNFPSCPTNPQWLVNPTRPCAGLFSLRIMESQGAGREYSLHIGITVAAKRGKRIRSLYAGESRASSDSYTNAREQVCEADLRPEPLTIMPSTFHPDKEAAFLVTVATTEPLRGEGDDAMQLLGDDVEAT</sequence>
<accession>A0A5A8C355</accession>
<dbReference type="InterPro" id="IPR036213">
    <property type="entry name" value="Calpain_III_sf"/>
</dbReference>
<feature type="transmembrane region" description="Helical" evidence="8">
    <location>
        <begin position="506"/>
        <end position="527"/>
    </location>
</feature>
<keyword evidence="8" id="KW-0472">Membrane</keyword>
<feature type="transmembrane region" description="Helical" evidence="8">
    <location>
        <begin position="873"/>
        <end position="896"/>
    </location>
</feature>
<feature type="compositionally biased region" description="Low complexity" evidence="7">
    <location>
        <begin position="1136"/>
        <end position="1180"/>
    </location>
</feature>
<feature type="transmembrane region" description="Helical" evidence="8">
    <location>
        <begin position="902"/>
        <end position="922"/>
    </location>
</feature>
<dbReference type="PRINTS" id="PR00704">
    <property type="entry name" value="CALPAIN"/>
</dbReference>
<evidence type="ECO:0000256" key="3">
    <source>
        <dbReference type="ARBA" id="ARBA00022801"/>
    </source>
</evidence>
<feature type="compositionally biased region" description="Low complexity" evidence="7">
    <location>
        <begin position="701"/>
        <end position="710"/>
    </location>
</feature>
<dbReference type="CDD" id="cd00044">
    <property type="entry name" value="CysPc"/>
    <property type="match status" value="1"/>
</dbReference>
<dbReference type="SMART" id="SM00720">
    <property type="entry name" value="calpain_III"/>
    <property type="match status" value="1"/>
</dbReference>
<gene>
    <name evidence="10" type="ORF">FNF29_07536</name>
</gene>
<feature type="transmembrane region" description="Helical" evidence="8">
    <location>
        <begin position="805"/>
        <end position="829"/>
    </location>
</feature>
<feature type="transmembrane region" description="Helical" evidence="8">
    <location>
        <begin position="608"/>
        <end position="628"/>
    </location>
</feature>
<dbReference type="Gene3D" id="2.60.120.380">
    <property type="match status" value="1"/>
</dbReference>
<keyword evidence="3 6" id="KW-0378">Hydrolase</keyword>
<dbReference type="InterPro" id="IPR022682">
    <property type="entry name" value="Calpain_domain_III"/>
</dbReference>
<feature type="transmembrane region" description="Helical" evidence="8">
    <location>
        <begin position="578"/>
        <end position="602"/>
    </location>
</feature>
<dbReference type="GO" id="GO:0006508">
    <property type="term" value="P:proteolysis"/>
    <property type="evidence" value="ECO:0007669"/>
    <property type="project" value="UniProtKB-KW"/>
</dbReference>
<comment type="caution">
    <text evidence="10">The sequence shown here is derived from an EMBL/GenBank/DDBJ whole genome shotgun (WGS) entry which is preliminary data.</text>
</comment>
<feature type="domain" description="Calpain catalytic" evidence="9">
    <location>
        <begin position="2125"/>
        <end position="2433"/>
    </location>
</feature>
<dbReference type="PROSITE" id="PS00139">
    <property type="entry name" value="THIOL_PROTEASE_CYS"/>
    <property type="match status" value="1"/>
</dbReference>
<feature type="region of interest" description="Disordered" evidence="7">
    <location>
        <begin position="1132"/>
        <end position="1180"/>
    </location>
</feature>
<feature type="transmembrane region" description="Helical" evidence="8">
    <location>
        <begin position="1033"/>
        <end position="1052"/>
    </location>
</feature>
<dbReference type="InterPro" id="IPR022684">
    <property type="entry name" value="Calpain_cysteine_protease"/>
</dbReference>
<feature type="compositionally biased region" description="Gly residues" evidence="7">
    <location>
        <begin position="685"/>
        <end position="700"/>
    </location>
</feature>
<dbReference type="Pfam" id="PF01067">
    <property type="entry name" value="Calpain_III"/>
    <property type="match status" value="1"/>
</dbReference>
<feature type="compositionally biased region" description="Basic and acidic residues" evidence="7">
    <location>
        <begin position="1659"/>
        <end position="1674"/>
    </location>
</feature>
<dbReference type="PANTHER" id="PTHR10183:SF379">
    <property type="entry name" value="CALPAIN-5"/>
    <property type="match status" value="1"/>
</dbReference>
<feature type="compositionally biased region" description="Low complexity" evidence="7">
    <location>
        <begin position="1832"/>
        <end position="1858"/>
    </location>
</feature>
<feature type="active site" evidence="5 6">
    <location>
        <position position="2183"/>
    </location>
</feature>
<comment type="similarity">
    <text evidence="1">Belongs to the peptidase C2 family.</text>
</comment>
<reference evidence="10 11" key="1">
    <citation type="submission" date="2019-07" db="EMBL/GenBank/DDBJ databases">
        <title>Genomes of Cafeteria roenbergensis.</title>
        <authorList>
            <person name="Fischer M.G."/>
            <person name="Hackl T."/>
            <person name="Roman M."/>
        </authorList>
    </citation>
    <scope>NUCLEOTIDE SEQUENCE [LARGE SCALE GENOMIC DNA]</scope>
    <source>
        <strain evidence="10 11">BVI</strain>
    </source>
</reference>
<feature type="transmembrane region" description="Helical" evidence="8">
    <location>
        <begin position="934"/>
        <end position="955"/>
    </location>
</feature>
<dbReference type="SMART" id="SM00230">
    <property type="entry name" value="CysPc"/>
    <property type="match status" value="1"/>
</dbReference>
<feature type="transmembrane region" description="Helical" evidence="8">
    <location>
        <begin position="321"/>
        <end position="340"/>
    </location>
</feature>
<feature type="compositionally biased region" description="Basic and acidic residues" evidence="7">
    <location>
        <begin position="1859"/>
        <end position="1913"/>
    </location>
</feature>
<feature type="region of interest" description="Disordered" evidence="7">
    <location>
        <begin position="1411"/>
        <end position="1432"/>
    </location>
</feature>
<feature type="transmembrane region" description="Helical" evidence="8">
    <location>
        <begin position="841"/>
        <end position="861"/>
    </location>
</feature>
<protein>
    <recommendedName>
        <fullName evidence="9">Calpain catalytic domain-containing protein</fullName>
    </recommendedName>
</protein>
<dbReference type="InterPro" id="IPR038765">
    <property type="entry name" value="Papain-like_cys_pep_sf"/>
</dbReference>
<keyword evidence="4 6" id="KW-0788">Thiol protease</keyword>
<dbReference type="PANTHER" id="PTHR10183">
    <property type="entry name" value="CALPAIN"/>
    <property type="match status" value="1"/>
</dbReference>
<feature type="compositionally biased region" description="Gly residues" evidence="7">
    <location>
        <begin position="1085"/>
        <end position="1097"/>
    </location>
</feature>
<dbReference type="Pfam" id="PF00648">
    <property type="entry name" value="Peptidase_C2"/>
    <property type="match status" value="1"/>
</dbReference>
<evidence type="ECO:0000256" key="8">
    <source>
        <dbReference type="SAM" id="Phobius"/>
    </source>
</evidence>
<feature type="transmembrane region" description="Helical" evidence="8">
    <location>
        <begin position="202"/>
        <end position="223"/>
    </location>
</feature>
<dbReference type="InterPro" id="IPR001300">
    <property type="entry name" value="Peptidase_C2_calpain_cat"/>
</dbReference>
<evidence type="ECO:0000256" key="4">
    <source>
        <dbReference type="ARBA" id="ARBA00022807"/>
    </source>
</evidence>
<evidence type="ECO:0000256" key="7">
    <source>
        <dbReference type="SAM" id="MobiDB-lite"/>
    </source>
</evidence>
<dbReference type="InterPro" id="IPR000169">
    <property type="entry name" value="Pept_cys_AS"/>
</dbReference>
<keyword evidence="8" id="KW-1133">Transmembrane helix</keyword>
<evidence type="ECO:0000256" key="2">
    <source>
        <dbReference type="ARBA" id="ARBA00022670"/>
    </source>
</evidence>
<feature type="transmembrane region" description="Helical" evidence="8">
    <location>
        <begin position="100"/>
        <end position="121"/>
    </location>
</feature>
<dbReference type="Gene3D" id="3.90.70.10">
    <property type="entry name" value="Cysteine proteinases"/>
    <property type="match status" value="1"/>
</dbReference>
<keyword evidence="8" id="KW-0812">Transmembrane</keyword>
<feature type="transmembrane region" description="Helical" evidence="8">
    <location>
        <begin position="749"/>
        <end position="769"/>
    </location>
</feature>
<keyword evidence="2 6" id="KW-0645">Protease</keyword>
<dbReference type="GO" id="GO:0004198">
    <property type="term" value="F:calcium-dependent cysteine-type endopeptidase activity"/>
    <property type="evidence" value="ECO:0007669"/>
    <property type="project" value="InterPro"/>
</dbReference>
<feature type="region of interest" description="Disordered" evidence="7">
    <location>
        <begin position="1540"/>
        <end position="1570"/>
    </location>
</feature>
<feature type="transmembrane region" description="Helical" evidence="8">
    <location>
        <begin position="164"/>
        <end position="190"/>
    </location>
</feature>